<accession>A0A2N9GUD3</accession>
<organism evidence="1">
    <name type="scientific">Fagus sylvatica</name>
    <name type="common">Beechnut</name>
    <dbReference type="NCBI Taxonomy" id="28930"/>
    <lineage>
        <taxon>Eukaryota</taxon>
        <taxon>Viridiplantae</taxon>
        <taxon>Streptophyta</taxon>
        <taxon>Embryophyta</taxon>
        <taxon>Tracheophyta</taxon>
        <taxon>Spermatophyta</taxon>
        <taxon>Magnoliopsida</taxon>
        <taxon>eudicotyledons</taxon>
        <taxon>Gunneridae</taxon>
        <taxon>Pentapetalae</taxon>
        <taxon>rosids</taxon>
        <taxon>fabids</taxon>
        <taxon>Fagales</taxon>
        <taxon>Fagaceae</taxon>
        <taxon>Fagus</taxon>
    </lineage>
</organism>
<reference evidence="1" key="1">
    <citation type="submission" date="2018-02" db="EMBL/GenBank/DDBJ databases">
        <authorList>
            <person name="Cohen D.B."/>
            <person name="Kent A.D."/>
        </authorList>
    </citation>
    <scope>NUCLEOTIDE SEQUENCE</scope>
</reference>
<proteinExistence type="predicted"/>
<name>A0A2N9GUD3_FAGSY</name>
<sequence>MKLSLLRKISKWLSRTNDVGRDHLRHVRHSCIVHYGQVKLNLPFLRAAKAVDEECYPEALVVAILAGFFLVGNFSKVDAVVLDVVGRMDRENPIPMILGETLNGLDEVKEGMCPYFKGSPLLLQVISSTPHPK</sequence>
<dbReference type="AlphaFoldDB" id="A0A2N9GUD3"/>
<protein>
    <submittedName>
        <fullName evidence="1">Uncharacterized protein</fullName>
    </submittedName>
</protein>
<dbReference type="EMBL" id="OIVN01002732">
    <property type="protein sequence ID" value="SPD05997.1"/>
    <property type="molecule type" value="Genomic_DNA"/>
</dbReference>
<evidence type="ECO:0000313" key="1">
    <source>
        <dbReference type="EMBL" id="SPD05997.1"/>
    </source>
</evidence>
<gene>
    <name evidence="1" type="ORF">FSB_LOCUS33879</name>
</gene>